<comment type="caution">
    <text evidence="9">The sequence shown here is derived from an EMBL/GenBank/DDBJ whole genome shotgun (WGS) entry which is preliminary data.</text>
</comment>
<dbReference type="SUPFAM" id="SSF56645">
    <property type="entry name" value="Acyl-CoA dehydrogenase NM domain-like"/>
    <property type="match status" value="1"/>
</dbReference>
<dbReference type="InterPro" id="IPR037069">
    <property type="entry name" value="AcylCoA_DH/ox_N_sf"/>
</dbReference>
<keyword evidence="10" id="KW-1185">Reference proteome</keyword>
<sequence length="397" mass="43696">MTHRPSQPRVDSPRYLTEERLAIRDLAREFAMKQVLPVANELDPVQGTIPDSLKQAMADIGFFGIMIPEEHGGLGLGVFEYCLVAEELSRAWMSVSGLLARGNGMGGGFTAEQEAALLPRVARGEYLGAYALSEAEAGSDVANISCRAVRDGDEWVVNGTKMWCTYADDADYLVLFARTDPNKDPAKPHRGISAFLIEKERGSFPDGISGNKVRKIGYFGWSTWELAFDNFRVPADKMLGEEGKGFYLAVSGLEVGRAHTAARAIGLARAALEDSIEYVHTRRQFGKPIGDFQHLRFKIAKMAADIEAARQLMYSVATDIDTGRRCSLEASMAKLVATEMAEQVTSEAVQIHGGAGYTTDFQVERHWRDARLTKIFEGTSEIQMRIISDELLGRATS</sequence>
<evidence type="ECO:0000256" key="3">
    <source>
        <dbReference type="ARBA" id="ARBA00022630"/>
    </source>
</evidence>
<dbReference type="PIRSF" id="PIRSF016578">
    <property type="entry name" value="HsaA"/>
    <property type="match status" value="1"/>
</dbReference>
<reference evidence="9 10" key="1">
    <citation type="submission" date="2023-11" db="EMBL/GenBank/DDBJ databases">
        <authorList>
            <person name="Val-Calvo J."/>
            <person name="Scortti M."/>
            <person name="Vazquez-Boland J."/>
        </authorList>
    </citation>
    <scope>NUCLEOTIDE SEQUENCE [LARGE SCALE GENOMIC DNA]</scope>
    <source>
        <strain evidence="9 10">DSM 46662</strain>
    </source>
</reference>
<evidence type="ECO:0000313" key="9">
    <source>
        <dbReference type="EMBL" id="MFM1726756.1"/>
    </source>
</evidence>
<dbReference type="Gene3D" id="1.20.140.10">
    <property type="entry name" value="Butyryl-CoA Dehydrogenase, subunit A, domain 3"/>
    <property type="match status" value="1"/>
</dbReference>
<organism evidence="9 10">
    <name type="scientific">Prescottella soli</name>
    <dbReference type="NCBI Taxonomy" id="1543852"/>
    <lineage>
        <taxon>Bacteria</taxon>
        <taxon>Bacillati</taxon>
        <taxon>Actinomycetota</taxon>
        <taxon>Actinomycetes</taxon>
        <taxon>Mycobacteriales</taxon>
        <taxon>Nocardiaceae</taxon>
        <taxon>Prescottella</taxon>
    </lineage>
</organism>
<dbReference type="Pfam" id="PF02771">
    <property type="entry name" value="Acyl-CoA_dh_N"/>
    <property type="match status" value="1"/>
</dbReference>
<dbReference type="Pfam" id="PF02770">
    <property type="entry name" value="Acyl-CoA_dh_M"/>
    <property type="match status" value="1"/>
</dbReference>
<dbReference type="PROSITE" id="PS00073">
    <property type="entry name" value="ACYL_COA_DH_2"/>
    <property type="match status" value="1"/>
</dbReference>
<evidence type="ECO:0000256" key="2">
    <source>
        <dbReference type="ARBA" id="ARBA00009347"/>
    </source>
</evidence>
<evidence type="ECO:0000256" key="1">
    <source>
        <dbReference type="ARBA" id="ARBA00001974"/>
    </source>
</evidence>
<evidence type="ECO:0000259" key="6">
    <source>
        <dbReference type="Pfam" id="PF00441"/>
    </source>
</evidence>
<dbReference type="PANTHER" id="PTHR43884:SF12">
    <property type="entry name" value="ISOVALERYL-COA DEHYDROGENASE, MITOCHONDRIAL-RELATED"/>
    <property type="match status" value="1"/>
</dbReference>
<proteinExistence type="inferred from homology"/>
<evidence type="ECO:0000256" key="5">
    <source>
        <dbReference type="RuleBase" id="RU362125"/>
    </source>
</evidence>
<comment type="similarity">
    <text evidence="2 5">Belongs to the acyl-CoA dehydrogenase family.</text>
</comment>
<dbReference type="InterPro" id="IPR009075">
    <property type="entry name" value="AcylCo_DH/oxidase_C"/>
</dbReference>
<comment type="cofactor">
    <cofactor evidence="1 5">
        <name>FAD</name>
        <dbReference type="ChEBI" id="CHEBI:57692"/>
    </cofactor>
</comment>
<dbReference type="Gene3D" id="2.40.110.10">
    <property type="entry name" value="Butyryl-CoA Dehydrogenase, subunit A, domain 2"/>
    <property type="match status" value="1"/>
</dbReference>
<dbReference type="InterPro" id="IPR046373">
    <property type="entry name" value="Acyl-CoA_Oxase/DH_mid-dom_sf"/>
</dbReference>
<evidence type="ECO:0000256" key="4">
    <source>
        <dbReference type="ARBA" id="ARBA00022827"/>
    </source>
</evidence>
<evidence type="ECO:0000313" key="10">
    <source>
        <dbReference type="Proteomes" id="UP001629744"/>
    </source>
</evidence>
<dbReference type="RefSeq" id="WP_348609771.1">
    <property type="nucleotide sequence ID" value="NZ_CP157276.1"/>
</dbReference>
<feature type="domain" description="Acyl-CoA oxidase/dehydrogenase middle" evidence="7">
    <location>
        <begin position="129"/>
        <end position="230"/>
    </location>
</feature>
<name>A0ABW9FMI6_9NOCA</name>
<keyword evidence="5" id="KW-0560">Oxidoreductase</keyword>
<feature type="domain" description="Acyl-CoA dehydrogenase/oxidase C-terminal" evidence="6">
    <location>
        <begin position="243"/>
        <end position="391"/>
    </location>
</feature>
<evidence type="ECO:0000259" key="7">
    <source>
        <dbReference type="Pfam" id="PF02770"/>
    </source>
</evidence>
<accession>A0ABW9FMI6</accession>
<dbReference type="InterPro" id="IPR013786">
    <property type="entry name" value="AcylCoA_DH/ox_N"/>
</dbReference>
<gene>
    <name evidence="9" type="ORF">ABEU19_000194</name>
</gene>
<dbReference type="InterPro" id="IPR006089">
    <property type="entry name" value="Acyl-CoA_DH_CS"/>
</dbReference>
<dbReference type="PANTHER" id="PTHR43884">
    <property type="entry name" value="ACYL-COA DEHYDROGENASE"/>
    <property type="match status" value="1"/>
</dbReference>
<dbReference type="Gene3D" id="1.10.540.10">
    <property type="entry name" value="Acyl-CoA dehydrogenase/oxidase, N-terminal domain"/>
    <property type="match status" value="1"/>
</dbReference>
<evidence type="ECO:0000259" key="8">
    <source>
        <dbReference type="Pfam" id="PF02771"/>
    </source>
</evidence>
<keyword evidence="3 5" id="KW-0285">Flavoprotein</keyword>
<dbReference type="SUPFAM" id="SSF47203">
    <property type="entry name" value="Acyl-CoA dehydrogenase C-terminal domain-like"/>
    <property type="match status" value="1"/>
</dbReference>
<dbReference type="Proteomes" id="UP001629744">
    <property type="component" value="Unassembled WGS sequence"/>
</dbReference>
<dbReference type="InterPro" id="IPR009100">
    <property type="entry name" value="AcylCoA_DH/oxidase_NM_dom_sf"/>
</dbReference>
<feature type="domain" description="Acyl-CoA dehydrogenase/oxidase N-terminal" evidence="8">
    <location>
        <begin position="17"/>
        <end position="125"/>
    </location>
</feature>
<keyword evidence="4 5" id="KW-0274">FAD</keyword>
<dbReference type="Pfam" id="PF00441">
    <property type="entry name" value="Acyl-CoA_dh_1"/>
    <property type="match status" value="1"/>
</dbReference>
<dbReference type="EMBL" id="JBDLNU010000001">
    <property type="protein sequence ID" value="MFM1726756.1"/>
    <property type="molecule type" value="Genomic_DNA"/>
</dbReference>
<dbReference type="InterPro" id="IPR036250">
    <property type="entry name" value="AcylCo_DH-like_C"/>
</dbReference>
<dbReference type="InterPro" id="IPR006091">
    <property type="entry name" value="Acyl-CoA_Oxase/DH_mid-dom"/>
</dbReference>
<protein>
    <submittedName>
        <fullName evidence="9">Acyl-CoA dehydrogenase family protein</fullName>
    </submittedName>
</protein>